<dbReference type="Proteomes" id="UP000551848">
    <property type="component" value="Unassembled WGS sequence"/>
</dbReference>
<comment type="caution">
    <text evidence="2">The sequence shown here is derived from an EMBL/GenBank/DDBJ whole genome shotgun (WGS) entry which is preliminary data.</text>
</comment>
<name>A0A838Y4Y7_9GAMM</name>
<evidence type="ECO:0000313" key="2">
    <source>
        <dbReference type="EMBL" id="MBA4692162.1"/>
    </source>
</evidence>
<feature type="transmembrane region" description="Helical" evidence="1">
    <location>
        <begin position="97"/>
        <end position="117"/>
    </location>
</feature>
<evidence type="ECO:0008006" key="4">
    <source>
        <dbReference type="Google" id="ProtNLM"/>
    </source>
</evidence>
<proteinExistence type="predicted"/>
<keyword evidence="1" id="KW-0472">Membrane</keyword>
<sequence>MKNLLRIVAGLLGFFFLINGIQWIVNPASIAEQLGMPLLEGAGLSTQIGDIGSFFITVGVMTLVGVITTTRHWFYAPSMLLLIAAIYRTLSTLIYDAPFAMSAIVVEVVVGLFLIFVGSRISTQD</sequence>
<protein>
    <recommendedName>
        <fullName evidence="4">DUF4345 domain-containing protein</fullName>
    </recommendedName>
</protein>
<keyword evidence="1" id="KW-0812">Transmembrane</keyword>
<gene>
    <name evidence="2" type="ORF">H2072_00265</name>
</gene>
<accession>A0A838Y4Y7</accession>
<feature type="transmembrane region" description="Helical" evidence="1">
    <location>
        <begin position="51"/>
        <end position="67"/>
    </location>
</feature>
<organism evidence="2 3">
    <name type="scientific">SAR86 cluster bacterium</name>
    <dbReference type="NCBI Taxonomy" id="2030880"/>
    <lineage>
        <taxon>Bacteria</taxon>
        <taxon>Pseudomonadati</taxon>
        <taxon>Pseudomonadota</taxon>
        <taxon>Gammaproteobacteria</taxon>
        <taxon>SAR86 cluster</taxon>
    </lineage>
</organism>
<dbReference type="AlphaFoldDB" id="A0A838Y4Y7"/>
<dbReference type="EMBL" id="JACETL010000001">
    <property type="protein sequence ID" value="MBA4692162.1"/>
    <property type="molecule type" value="Genomic_DNA"/>
</dbReference>
<reference evidence="2 3" key="1">
    <citation type="submission" date="2020-06" db="EMBL/GenBank/DDBJ databases">
        <title>Dysbiosis in marine aquaculture revealed through microbiome analysis: reverse ecology for environmental sustainability.</title>
        <authorList>
            <person name="Haro-Moreno J.M."/>
            <person name="Coutinho F.H."/>
            <person name="Zaragoza-Solas A."/>
            <person name="Picazo A."/>
            <person name="Almagro-Moreno S."/>
            <person name="Lopez-Perez M."/>
        </authorList>
    </citation>
    <scope>NUCLEOTIDE SEQUENCE [LARGE SCALE GENOMIC DNA]</scope>
    <source>
        <strain evidence="2">MCMED-G41</strain>
    </source>
</reference>
<keyword evidence="1" id="KW-1133">Transmembrane helix</keyword>
<evidence type="ECO:0000256" key="1">
    <source>
        <dbReference type="SAM" id="Phobius"/>
    </source>
</evidence>
<evidence type="ECO:0000313" key="3">
    <source>
        <dbReference type="Proteomes" id="UP000551848"/>
    </source>
</evidence>
<feature type="transmembrane region" description="Helical" evidence="1">
    <location>
        <begin position="74"/>
        <end position="91"/>
    </location>
</feature>